<dbReference type="FunFam" id="3.30.420.10:FF:000493">
    <property type="match status" value="1"/>
</dbReference>
<dbReference type="InterPro" id="IPR043502">
    <property type="entry name" value="DNA/RNA_pol_sf"/>
</dbReference>
<dbReference type="Pfam" id="PF00665">
    <property type="entry name" value="rve"/>
    <property type="match status" value="1"/>
</dbReference>
<accession>A0A7D9HJE6</accession>
<dbReference type="CDD" id="cd01647">
    <property type="entry name" value="RT_LTR"/>
    <property type="match status" value="1"/>
</dbReference>
<feature type="compositionally biased region" description="Pro residues" evidence="7">
    <location>
        <begin position="1513"/>
        <end position="1524"/>
    </location>
</feature>
<keyword evidence="5" id="KW-0378">Hydrolase</keyword>
<keyword evidence="4" id="KW-0255">Endonuclease</keyword>
<dbReference type="GO" id="GO:0004519">
    <property type="term" value="F:endonuclease activity"/>
    <property type="evidence" value="ECO:0007669"/>
    <property type="project" value="UniProtKB-KW"/>
</dbReference>
<dbReference type="InterPro" id="IPR043128">
    <property type="entry name" value="Rev_trsase/Diguanyl_cyclase"/>
</dbReference>
<dbReference type="InterPro" id="IPR036397">
    <property type="entry name" value="RNaseH_sf"/>
</dbReference>
<evidence type="ECO:0000313" key="8">
    <source>
        <dbReference type="EMBL" id="CAB3983935.1"/>
    </source>
</evidence>
<dbReference type="PANTHER" id="PTHR37984">
    <property type="entry name" value="PROTEIN CBG26694"/>
    <property type="match status" value="1"/>
</dbReference>
<keyword evidence="1" id="KW-0808">Transferase</keyword>
<feature type="region of interest" description="Disordered" evidence="7">
    <location>
        <begin position="498"/>
        <end position="534"/>
    </location>
</feature>
<evidence type="ECO:0000256" key="6">
    <source>
        <dbReference type="ARBA" id="ARBA00022918"/>
    </source>
</evidence>
<evidence type="ECO:0000256" key="4">
    <source>
        <dbReference type="ARBA" id="ARBA00022759"/>
    </source>
</evidence>
<dbReference type="Gene3D" id="3.30.420.10">
    <property type="entry name" value="Ribonuclease H-like superfamily/Ribonuclease H"/>
    <property type="match status" value="1"/>
</dbReference>
<feature type="compositionally biased region" description="Polar residues" evidence="7">
    <location>
        <begin position="502"/>
        <end position="514"/>
    </location>
</feature>
<feature type="compositionally biased region" description="Pro residues" evidence="7">
    <location>
        <begin position="1536"/>
        <end position="1545"/>
    </location>
</feature>
<dbReference type="EMBL" id="CACRXK020000677">
    <property type="protein sequence ID" value="CAB3983935.1"/>
    <property type="molecule type" value="Genomic_DNA"/>
</dbReference>
<dbReference type="InterPro" id="IPR001584">
    <property type="entry name" value="Integrase_cat-core"/>
</dbReference>
<organism evidence="8 9">
    <name type="scientific">Paramuricea clavata</name>
    <name type="common">Red gorgonian</name>
    <name type="synonym">Violescent sea-whip</name>
    <dbReference type="NCBI Taxonomy" id="317549"/>
    <lineage>
        <taxon>Eukaryota</taxon>
        <taxon>Metazoa</taxon>
        <taxon>Cnidaria</taxon>
        <taxon>Anthozoa</taxon>
        <taxon>Octocorallia</taxon>
        <taxon>Malacalcyonacea</taxon>
        <taxon>Plexauridae</taxon>
        <taxon>Paramuricea</taxon>
    </lineage>
</organism>
<keyword evidence="9" id="KW-1185">Reference proteome</keyword>
<comment type="caution">
    <text evidence="8">The sequence shown here is derived from an EMBL/GenBank/DDBJ whole genome shotgun (WGS) entry which is preliminary data.</text>
</comment>
<evidence type="ECO:0000313" key="9">
    <source>
        <dbReference type="Proteomes" id="UP001152795"/>
    </source>
</evidence>
<evidence type="ECO:0000256" key="2">
    <source>
        <dbReference type="ARBA" id="ARBA00022695"/>
    </source>
</evidence>
<dbReference type="PROSITE" id="PS50994">
    <property type="entry name" value="INTEGRASE"/>
    <property type="match status" value="1"/>
</dbReference>
<feature type="compositionally biased region" description="Pro residues" evidence="7">
    <location>
        <begin position="518"/>
        <end position="530"/>
    </location>
</feature>
<evidence type="ECO:0000256" key="7">
    <source>
        <dbReference type="SAM" id="MobiDB-lite"/>
    </source>
</evidence>
<dbReference type="Gene3D" id="1.10.340.70">
    <property type="match status" value="1"/>
</dbReference>
<dbReference type="OrthoDB" id="5985606at2759"/>
<dbReference type="Pfam" id="PF17921">
    <property type="entry name" value="Integrase_H2C2"/>
    <property type="match status" value="1"/>
</dbReference>
<evidence type="ECO:0000256" key="3">
    <source>
        <dbReference type="ARBA" id="ARBA00022722"/>
    </source>
</evidence>
<dbReference type="GO" id="GO:0016787">
    <property type="term" value="F:hydrolase activity"/>
    <property type="evidence" value="ECO:0007669"/>
    <property type="project" value="UniProtKB-KW"/>
</dbReference>
<dbReference type="SUPFAM" id="SSF56672">
    <property type="entry name" value="DNA/RNA polymerases"/>
    <property type="match status" value="1"/>
</dbReference>
<feature type="compositionally biased region" description="Polar residues" evidence="7">
    <location>
        <begin position="1571"/>
        <end position="1582"/>
    </location>
</feature>
<proteinExistence type="predicted"/>
<name>A0A7D9HJE6_PARCT</name>
<evidence type="ECO:0000256" key="1">
    <source>
        <dbReference type="ARBA" id="ARBA00022679"/>
    </source>
</evidence>
<dbReference type="InterPro" id="IPR000477">
    <property type="entry name" value="RT_dom"/>
</dbReference>
<dbReference type="Gene3D" id="3.10.10.10">
    <property type="entry name" value="HIV Type 1 Reverse Transcriptase, subunit A, domain 1"/>
    <property type="match status" value="1"/>
</dbReference>
<dbReference type="SUPFAM" id="SSF53098">
    <property type="entry name" value="Ribonuclease H-like"/>
    <property type="match status" value="1"/>
</dbReference>
<dbReference type="Pfam" id="PF17917">
    <property type="entry name" value="RT_RNaseH"/>
    <property type="match status" value="1"/>
</dbReference>
<dbReference type="InterPro" id="IPR012337">
    <property type="entry name" value="RNaseH-like_sf"/>
</dbReference>
<feature type="region of interest" description="Disordered" evidence="7">
    <location>
        <begin position="33"/>
        <end position="52"/>
    </location>
</feature>
<feature type="region of interest" description="Disordered" evidence="7">
    <location>
        <begin position="1503"/>
        <end position="1604"/>
    </location>
</feature>
<dbReference type="Proteomes" id="UP001152795">
    <property type="component" value="Unassembled WGS sequence"/>
</dbReference>
<dbReference type="PANTHER" id="PTHR37984:SF7">
    <property type="entry name" value="INTEGRASE CATALYTIC DOMAIN-CONTAINING PROTEIN"/>
    <property type="match status" value="1"/>
</dbReference>
<protein>
    <submittedName>
        <fullName evidence="8">Transposon Ty3-I Gag-Pol poly</fullName>
    </submittedName>
</protein>
<dbReference type="Pfam" id="PF00078">
    <property type="entry name" value="RVT_1"/>
    <property type="match status" value="1"/>
</dbReference>
<feature type="region of interest" description="Disordered" evidence="7">
    <location>
        <begin position="225"/>
        <end position="264"/>
    </location>
</feature>
<dbReference type="InterPro" id="IPR041588">
    <property type="entry name" value="Integrase_H2C2"/>
</dbReference>
<feature type="compositionally biased region" description="Polar residues" evidence="7">
    <location>
        <begin position="230"/>
        <end position="242"/>
    </location>
</feature>
<dbReference type="GO" id="GO:0003964">
    <property type="term" value="F:RNA-directed DNA polymerase activity"/>
    <property type="evidence" value="ECO:0007669"/>
    <property type="project" value="UniProtKB-KW"/>
</dbReference>
<keyword evidence="3" id="KW-0540">Nuclease</keyword>
<evidence type="ECO:0000256" key="5">
    <source>
        <dbReference type="ARBA" id="ARBA00022801"/>
    </source>
</evidence>
<dbReference type="Gene3D" id="3.30.70.270">
    <property type="match status" value="2"/>
</dbReference>
<reference evidence="8" key="1">
    <citation type="submission" date="2020-04" db="EMBL/GenBank/DDBJ databases">
        <authorList>
            <person name="Alioto T."/>
            <person name="Alioto T."/>
            <person name="Gomez Garrido J."/>
        </authorList>
    </citation>
    <scope>NUCLEOTIDE SEQUENCE</scope>
    <source>
        <strain evidence="8">A484AB</strain>
    </source>
</reference>
<sequence length="1604" mass="179946">MPKYKCPFPACTYETEDVEDGLAAVLLTVHSNGIHTPTSPPTQPATRVEKVKRPTISSAGTSEDWSYFLSRWKDYTEATKLKGKDEVLQLLECCDEQLRKDLTRNAGGSIANKPIDEVTQAIKSLAVREENPMVARVQLHNMHQDRDEAIRSFCARARGQASVCKFTIPCPNCATSVNYTDNILCDVLTRGLADGEIQLDLLADKKQDKTLEEVIQFVERKESGKRSAGQLLQSQGADSTRSQYRRGKNEARNTPIEQQPTQDQKDCCSYCGKHGHGKNAPPKIRKNTCPAYGQTCEHCGRLNHFKNVCRSKDKPKRRAPSHAGEGAVFDALCSTTGNSQPPRNQVLLDHHLYDNLNNRWTKQPSQPQPFIKLTATVHPDDYQALGFQPATRQIKTRTLSAMADTGCQSCLASMNVVRRLGLREDDLIPVTMHMHAANNNGIKIIGAVILRFSGQSTSGQSLQTRQIVYVTHDSDKLFLSREACTALGLISSTFPTFGESPCPTTDPETASTTELHPPTQPKPPNEPPIPSCGCPHRRTPPPKPTHLPFPATEDNRKRLQQWLLDYYESSTFNTCEHQPLPLMESIPMRLMVDPNATPVAHHNPVPIPLHWQAEVKAGLDHDVALGVIEPVPVGEPVTWCHRMVVCAKKTGKPRRTIDFQALNAHATRETHHTQSPFHQARSIPSDTKKTVFDCWNGYHSIPLHKDDHHLTTFITPWGRYRYKTAPQGYIASGDGYSRRFDELVAHVPNKTKCVDDTLLWATDLRKSFFQAVDWLDLCGHHGIILNPEKFVFGADTVEFAGFEITPDSVRPCKKFLNAILNFPKPTNITDIRSWFGLINQVSYAFSSTERMLPFRELLKPGSTFHWTPELNTLFEESKSVIVSEIERGVQIFDKSKPTCLATDWSKNGIGFWLFQKHCTCDSTDTFCCPTGWKVTLVGSRFTHAAESRYAPIEGEALAVADALDKARFFVLGCTDLTIAVDHKPLLKVFGDRSFEDIPNGRLRNLKEKTLRYRFKMVHVPGVKHRAADALSRHPTGPTNPERMLLPDDVAATTDSEATFPFNNFGYFFLAGIRSQDPPRNYNPDDQLASSALAALSTMAITWERVKLATTSDHDMTQLITLIESGFPQLRHELPPNLQEYYPFHNHLHTIDGVIMYKERIVIPPPLRPHILSVLHCAHQGVTSMIARAKSTVFWPGITPSITALRTNCQHCNRMAPSQPSAPPYPPTPAIYPFQCICADFFHHKGIQYLVIVDRYSNWPIIERAQDGAKGLINCLRRLFATFGIPDECATDGGPEFTAASTRQFFKDWGVNHRLSSVAFPHSNCRAEIGVKTVKRIITNNTDTRGSLDTDSLQRAILQYRNTPDPNTNLSPAQCVFGRPIKDFIPILPGRYIPHPTWRDTLSAREQALRNRHMQASERWSEHTKRLPPLKVGDHVRIQNQTGPHPTKWDKTGVIVEVRQFDQYVVRVDGSGRVTMRNRKFLRQYVPVGILPPRHTIMDDLRHVTTPPADIPTLPDPQPTLPEQPQPNYNGEKPRNPLNPIPPPSIPTDENPLPITAPNVVPITPGTPPPTADQQATDNQVPSRNKKPPLALRRLLGHNIKGLKE</sequence>
<keyword evidence="2" id="KW-0548">Nucleotidyltransferase</keyword>
<dbReference type="InterPro" id="IPR041373">
    <property type="entry name" value="RT_RNaseH"/>
</dbReference>
<keyword evidence="6" id="KW-0695">RNA-directed DNA polymerase</keyword>
<dbReference type="InterPro" id="IPR050951">
    <property type="entry name" value="Retrovirus_Pol_polyprotein"/>
</dbReference>
<gene>
    <name evidence="8" type="ORF">PACLA_8A083225</name>
</gene>
<dbReference type="GO" id="GO:0003676">
    <property type="term" value="F:nucleic acid binding"/>
    <property type="evidence" value="ECO:0007669"/>
    <property type="project" value="InterPro"/>
</dbReference>
<dbReference type="GO" id="GO:0015074">
    <property type="term" value="P:DNA integration"/>
    <property type="evidence" value="ECO:0007669"/>
    <property type="project" value="InterPro"/>
</dbReference>